<keyword evidence="1" id="KW-0732">Signal</keyword>
<dbReference type="PANTHER" id="PTHR14611">
    <property type="entry name" value="TECTONIC FAMILY MEMBER"/>
    <property type="match status" value="1"/>
</dbReference>
<comment type="caution">
    <text evidence="3">The sequence shown here is derived from an EMBL/GenBank/DDBJ whole genome shotgun (WGS) entry which is preliminary data.</text>
</comment>
<name>A0A1J4K4S0_9EUKA</name>
<dbReference type="EMBL" id="MLAK01000782">
    <property type="protein sequence ID" value="OHT04716.1"/>
    <property type="molecule type" value="Genomic_DNA"/>
</dbReference>
<accession>A0A1J4K4S0</accession>
<dbReference type="InterPro" id="IPR040354">
    <property type="entry name" value="TCTN1-3"/>
</dbReference>
<reference evidence="3" key="1">
    <citation type="submission" date="2016-10" db="EMBL/GenBank/DDBJ databases">
        <authorList>
            <person name="Benchimol M."/>
            <person name="Almeida L.G."/>
            <person name="Vasconcelos A.T."/>
            <person name="Perreira-Neves A."/>
            <person name="Rosa I.A."/>
            <person name="Tasca T."/>
            <person name="Bogo M.R."/>
            <person name="de Souza W."/>
        </authorList>
    </citation>
    <scope>NUCLEOTIDE SEQUENCE [LARGE SCALE GENOMIC DNA]</scope>
    <source>
        <strain evidence="3">K</strain>
    </source>
</reference>
<dbReference type="OrthoDB" id="10641587at2759"/>
<dbReference type="VEuPathDB" id="TrichDB:TRFO_06132"/>
<dbReference type="PANTHER" id="PTHR14611:SF2">
    <property type="entry name" value="TECTONIC"/>
    <property type="match status" value="1"/>
</dbReference>
<sequence>MLALFFVSSLSLGIQTFIPPVVNESSGIVPDPLNSTFELLPNTDFGNCSCDVSGKCDIYCCCDPDCPTNTAFPFCLDEITNLKNVEPALRMCSDPDFGGKESLIDWFLRTSLCVYRKNDPSPGTFYLLNVNDVTIDELTAVDDQSSLRYIYTTTESTTTNTNNPLPFDDLTAGNIMIPRLSHDGTCVLQYIKYLEPVDEFCDISGISNQCSSTNHFYPPEYIINATTCRNATCIDTTSQCVATQPTYTNNLIRVQVTWGQTPTENSPPHGYRFGQPVTDISGNIIHVSSNCQTDTQIPLLFGNNIEYECDLTTNFTVQPDDLLYFNQSGFVFPVNEFALSPISNNIADNNGTIVHFYPEPLNMSSMLTGIAQVYYVTQTFDIIFKSIGLRSYPQHILTDFQIKYAISKTDVMSTFDIGENKTDTPFVPKLRVYTRFFEAPNDQNIFNSKKNEKLEAWLPF</sequence>
<protein>
    <recommendedName>
        <fullName evidence="2">Tectonic-1-3 N-terminal domain-containing protein</fullName>
    </recommendedName>
</protein>
<evidence type="ECO:0000256" key="1">
    <source>
        <dbReference type="SAM" id="SignalP"/>
    </source>
</evidence>
<organism evidence="3 4">
    <name type="scientific">Tritrichomonas foetus</name>
    <dbReference type="NCBI Taxonomy" id="1144522"/>
    <lineage>
        <taxon>Eukaryota</taxon>
        <taxon>Metamonada</taxon>
        <taxon>Parabasalia</taxon>
        <taxon>Tritrichomonadida</taxon>
        <taxon>Tritrichomonadidae</taxon>
        <taxon>Tritrichomonas</taxon>
    </lineage>
</organism>
<gene>
    <name evidence="3" type="ORF">TRFO_06132</name>
</gene>
<feature type="domain" description="Tectonic-1-3 N-terminal" evidence="2">
    <location>
        <begin position="44"/>
        <end position="131"/>
    </location>
</feature>
<feature type="signal peptide" evidence="1">
    <location>
        <begin position="1"/>
        <end position="16"/>
    </location>
</feature>
<keyword evidence="4" id="KW-1185">Reference proteome</keyword>
<proteinExistence type="predicted"/>
<dbReference type="InterPro" id="IPR057724">
    <property type="entry name" value="TCTN1-3_N"/>
</dbReference>
<dbReference type="AlphaFoldDB" id="A0A1J4K4S0"/>
<dbReference type="Pfam" id="PF25752">
    <property type="entry name" value="DUF1619_N"/>
    <property type="match status" value="1"/>
</dbReference>
<feature type="chain" id="PRO_5013085660" description="Tectonic-1-3 N-terminal domain-containing protein" evidence="1">
    <location>
        <begin position="17"/>
        <end position="460"/>
    </location>
</feature>
<evidence type="ECO:0000313" key="3">
    <source>
        <dbReference type="EMBL" id="OHT04716.1"/>
    </source>
</evidence>
<evidence type="ECO:0000313" key="4">
    <source>
        <dbReference type="Proteomes" id="UP000179807"/>
    </source>
</evidence>
<dbReference type="GeneID" id="94827609"/>
<evidence type="ECO:0000259" key="2">
    <source>
        <dbReference type="Pfam" id="PF25752"/>
    </source>
</evidence>
<dbReference type="RefSeq" id="XP_068357852.1">
    <property type="nucleotide sequence ID" value="XM_068492905.1"/>
</dbReference>
<dbReference type="Proteomes" id="UP000179807">
    <property type="component" value="Unassembled WGS sequence"/>
</dbReference>